<accession>A0A1F5GZQ4</accession>
<proteinExistence type="predicted"/>
<organism evidence="2 3">
    <name type="scientific">Candidatus Curtissbacteria bacterium RIFCSPLOWO2_01_FULL_38_11b</name>
    <dbReference type="NCBI Taxonomy" id="1797725"/>
    <lineage>
        <taxon>Bacteria</taxon>
        <taxon>Candidatus Curtissiibacteriota</taxon>
    </lineage>
</organism>
<feature type="transmembrane region" description="Helical" evidence="1">
    <location>
        <begin position="55"/>
        <end position="76"/>
    </location>
</feature>
<evidence type="ECO:0000313" key="2">
    <source>
        <dbReference type="EMBL" id="OGD97299.1"/>
    </source>
</evidence>
<evidence type="ECO:0000313" key="3">
    <source>
        <dbReference type="Proteomes" id="UP000176740"/>
    </source>
</evidence>
<gene>
    <name evidence="2" type="ORF">A3A49_01200</name>
</gene>
<comment type="caution">
    <text evidence="2">The sequence shown here is derived from an EMBL/GenBank/DDBJ whole genome shotgun (WGS) entry which is preliminary data.</text>
</comment>
<keyword evidence="1" id="KW-1133">Transmembrane helix</keyword>
<dbReference type="AlphaFoldDB" id="A0A1F5GZQ4"/>
<dbReference type="STRING" id="1797725.A3A49_01200"/>
<dbReference type="EMBL" id="MFBO01000035">
    <property type="protein sequence ID" value="OGD97299.1"/>
    <property type="molecule type" value="Genomic_DNA"/>
</dbReference>
<sequence>MLNLLPKLRLNISNVNTKPTNVNFVGQRKIDSPDQKAGVFSFGTKISTVFVYKKFIYFAFILLVILLLSVITLYNLNQKKQLSEKKQFINLVSYNLITSDQSLDEVIESLSIVNSNYEKAITADNQKQTDYTIVISDNQKSLSQIESIKDNFGSQKELISQAKTSRENEDLKIDFVNYYNQSDRLLDSLINDFKFENNILKIIAIKNNQNYFTKSDIWQKQNKEEIIAYYKDIKNQAISALAQLSKIKVSDKYLNYHNLQNSYFQNISATADEITNLLQNETVVQQAADEPSQIEKAYQLAFSTQTDLNNLADDLINEREQILSLRATRSDFEYIASLQTSLESKIKELNQKLYIESNQKFRPNF</sequence>
<reference evidence="2 3" key="1">
    <citation type="journal article" date="2016" name="Nat. Commun.">
        <title>Thousands of microbial genomes shed light on interconnected biogeochemical processes in an aquifer system.</title>
        <authorList>
            <person name="Anantharaman K."/>
            <person name="Brown C.T."/>
            <person name="Hug L.A."/>
            <person name="Sharon I."/>
            <person name="Castelle C.J."/>
            <person name="Probst A.J."/>
            <person name="Thomas B.C."/>
            <person name="Singh A."/>
            <person name="Wilkins M.J."/>
            <person name="Karaoz U."/>
            <person name="Brodie E.L."/>
            <person name="Williams K.H."/>
            <person name="Hubbard S.S."/>
            <person name="Banfield J.F."/>
        </authorList>
    </citation>
    <scope>NUCLEOTIDE SEQUENCE [LARGE SCALE GENOMIC DNA]</scope>
</reference>
<name>A0A1F5GZQ4_9BACT</name>
<keyword evidence="1" id="KW-0472">Membrane</keyword>
<evidence type="ECO:0000256" key="1">
    <source>
        <dbReference type="SAM" id="Phobius"/>
    </source>
</evidence>
<protein>
    <submittedName>
        <fullName evidence="2">Uncharacterized protein</fullName>
    </submittedName>
</protein>
<keyword evidence="1" id="KW-0812">Transmembrane</keyword>
<dbReference type="Proteomes" id="UP000176740">
    <property type="component" value="Unassembled WGS sequence"/>
</dbReference>